<gene>
    <name evidence="5" type="ORF">OsI_31257</name>
</gene>
<accession>B8BF37</accession>
<dbReference type="InterPro" id="IPR005174">
    <property type="entry name" value="KIB1-4_b-propeller"/>
</dbReference>
<dbReference type="SUPFAM" id="SSF81383">
    <property type="entry name" value="F-box domain"/>
    <property type="match status" value="1"/>
</dbReference>
<evidence type="ECO:0000313" key="5">
    <source>
        <dbReference type="EMBL" id="EEC84528.1"/>
    </source>
</evidence>
<name>B8BF37_ORYSI</name>
<feature type="compositionally biased region" description="Basic and acidic residues" evidence="1">
    <location>
        <begin position="487"/>
        <end position="497"/>
    </location>
</feature>
<dbReference type="InterPro" id="IPR036388">
    <property type="entry name" value="WH-like_DNA-bd_sf"/>
</dbReference>
<sequence>MEERDWSSLPLDVLAAILERLRWSSHPSVALTCRHWRSAVPPFYPAWITPLLLSTARVGAANLRYYSPYYHKSFEVGDDEGGSPALGGVARGARICCASAGRHLALGMSGAVLDADLVTGVVRKVPHAHKDMFDFIIYSDDAHRMFGINAVLPLSVAYVNQNNDGDWEDWTLTEFDPTRPWLRASPITNPVIHRGLIYLLDEQGRLAVYDPCKHEEGFEILDKPMSFGIFKHYDSHNIYMFESDQDELMVVLVGQRGAPVHVVKLNENTMEWDKVDSLQGRALFTGTHASMMKKIELEWMQNRKVLLAPRKRGKQELCCCFFFILFLLPFVSVPSRLLLVSSLSVLHRLLRLLASRGVFSEHTSSSPRRFSLTTVSRTLVPAGGGSSAASYADYVLQHHQDELVRAWSLLHEAVLDPAGSEPFARANAGALTCEPVVPDTTDGSTRTRALLENDIFVMATYRTQGRERSEEEFRPRTACSRTHRRGVWSERPREREPTAGLGSAASTRRRHVARVTKAAVGGHGESRVGVVAWRLGDAWLGPGRRLGATEVDAARWRSEHWATVGRSPGASRQAGVGRGRRWLIEARRIRRRWRWEGRIWRPLPLPRRPQIPSPLRPPRA</sequence>
<dbReference type="InterPro" id="IPR012967">
    <property type="entry name" value="COMT_dimerisation"/>
</dbReference>
<dbReference type="InterPro" id="IPR036390">
    <property type="entry name" value="WH_DNA-bd_sf"/>
</dbReference>
<dbReference type="Gene3D" id="1.10.10.10">
    <property type="entry name" value="Winged helix-like DNA-binding domain superfamily/Winged helix DNA-binding domain"/>
    <property type="match status" value="1"/>
</dbReference>
<dbReference type="SUPFAM" id="SSF46785">
    <property type="entry name" value="Winged helix' DNA-binding domain"/>
    <property type="match status" value="1"/>
</dbReference>
<dbReference type="Pfam" id="PF03478">
    <property type="entry name" value="Beta-prop_KIB1-4"/>
    <property type="match status" value="1"/>
</dbReference>
<evidence type="ECO:0000259" key="4">
    <source>
        <dbReference type="Pfam" id="PF08100"/>
    </source>
</evidence>
<protein>
    <submittedName>
        <fullName evidence="5">Uncharacterized protein</fullName>
    </submittedName>
</protein>
<dbReference type="EMBL" id="CM000134">
    <property type="protein sequence ID" value="EEC84528.1"/>
    <property type="molecule type" value="Genomic_DNA"/>
</dbReference>
<evidence type="ECO:0000256" key="1">
    <source>
        <dbReference type="SAM" id="MobiDB-lite"/>
    </source>
</evidence>
<evidence type="ECO:0000259" key="3">
    <source>
        <dbReference type="Pfam" id="PF03478"/>
    </source>
</evidence>
<dbReference type="HOGENOM" id="CLU_441039_0_0_1"/>
<dbReference type="Pfam" id="PF08100">
    <property type="entry name" value="Dimerisation"/>
    <property type="match status" value="1"/>
</dbReference>
<dbReference type="PANTHER" id="PTHR33127:SF69">
    <property type="entry name" value="OS09G0340800 PROTEIN"/>
    <property type="match status" value="1"/>
</dbReference>
<dbReference type="AlphaFoldDB" id="B8BF37"/>
<evidence type="ECO:0000259" key="2">
    <source>
        <dbReference type="Pfam" id="PF00646"/>
    </source>
</evidence>
<dbReference type="Proteomes" id="UP000007015">
    <property type="component" value="Chromosome 9"/>
</dbReference>
<proteinExistence type="predicted"/>
<keyword evidence="6" id="KW-1185">Reference proteome</keyword>
<reference evidence="5 6" key="1">
    <citation type="journal article" date="2005" name="PLoS Biol.">
        <title>The genomes of Oryza sativa: a history of duplications.</title>
        <authorList>
            <person name="Yu J."/>
            <person name="Wang J."/>
            <person name="Lin W."/>
            <person name="Li S."/>
            <person name="Li H."/>
            <person name="Zhou J."/>
            <person name="Ni P."/>
            <person name="Dong W."/>
            <person name="Hu S."/>
            <person name="Zeng C."/>
            <person name="Zhang J."/>
            <person name="Zhang Y."/>
            <person name="Li R."/>
            <person name="Xu Z."/>
            <person name="Li S."/>
            <person name="Li X."/>
            <person name="Zheng H."/>
            <person name="Cong L."/>
            <person name="Lin L."/>
            <person name="Yin J."/>
            <person name="Geng J."/>
            <person name="Li G."/>
            <person name="Shi J."/>
            <person name="Liu J."/>
            <person name="Lv H."/>
            <person name="Li J."/>
            <person name="Wang J."/>
            <person name="Deng Y."/>
            <person name="Ran L."/>
            <person name="Shi X."/>
            <person name="Wang X."/>
            <person name="Wu Q."/>
            <person name="Li C."/>
            <person name="Ren X."/>
            <person name="Wang J."/>
            <person name="Wang X."/>
            <person name="Li D."/>
            <person name="Liu D."/>
            <person name="Zhang X."/>
            <person name="Ji Z."/>
            <person name="Zhao W."/>
            <person name="Sun Y."/>
            <person name="Zhang Z."/>
            <person name="Bao J."/>
            <person name="Han Y."/>
            <person name="Dong L."/>
            <person name="Ji J."/>
            <person name="Chen P."/>
            <person name="Wu S."/>
            <person name="Liu J."/>
            <person name="Xiao Y."/>
            <person name="Bu D."/>
            <person name="Tan J."/>
            <person name="Yang L."/>
            <person name="Ye C."/>
            <person name="Zhang J."/>
            <person name="Xu J."/>
            <person name="Zhou Y."/>
            <person name="Yu Y."/>
            <person name="Zhang B."/>
            <person name="Zhuang S."/>
            <person name="Wei H."/>
            <person name="Liu B."/>
            <person name="Lei M."/>
            <person name="Yu H."/>
            <person name="Li Y."/>
            <person name="Xu H."/>
            <person name="Wei S."/>
            <person name="He X."/>
            <person name="Fang L."/>
            <person name="Zhang Z."/>
            <person name="Zhang Y."/>
            <person name="Huang X."/>
            <person name="Su Z."/>
            <person name="Tong W."/>
            <person name="Li J."/>
            <person name="Tong Z."/>
            <person name="Li S."/>
            <person name="Ye J."/>
            <person name="Wang L."/>
            <person name="Fang L."/>
            <person name="Lei T."/>
            <person name="Chen C."/>
            <person name="Chen H."/>
            <person name="Xu Z."/>
            <person name="Li H."/>
            <person name="Huang H."/>
            <person name="Zhang F."/>
            <person name="Xu H."/>
            <person name="Li N."/>
            <person name="Zhao C."/>
            <person name="Li S."/>
            <person name="Dong L."/>
            <person name="Huang Y."/>
            <person name="Li L."/>
            <person name="Xi Y."/>
            <person name="Qi Q."/>
            <person name="Li W."/>
            <person name="Zhang B."/>
            <person name="Hu W."/>
            <person name="Zhang Y."/>
            <person name="Tian X."/>
            <person name="Jiao Y."/>
            <person name="Liang X."/>
            <person name="Jin J."/>
            <person name="Gao L."/>
            <person name="Zheng W."/>
            <person name="Hao B."/>
            <person name="Liu S."/>
            <person name="Wang W."/>
            <person name="Yuan L."/>
            <person name="Cao M."/>
            <person name="McDermott J."/>
            <person name="Samudrala R."/>
            <person name="Wang J."/>
            <person name="Wong G.K."/>
            <person name="Yang H."/>
        </authorList>
    </citation>
    <scope>NUCLEOTIDE SEQUENCE [LARGE SCALE GENOMIC DNA]</scope>
    <source>
        <strain evidence="6">cv. 93-11</strain>
    </source>
</reference>
<dbReference type="InterPro" id="IPR036047">
    <property type="entry name" value="F-box-like_dom_sf"/>
</dbReference>
<dbReference type="Gramene" id="BGIOSGA029815-TA">
    <property type="protein sequence ID" value="BGIOSGA029815-PA"/>
    <property type="gene ID" value="BGIOSGA029815"/>
</dbReference>
<dbReference type="Pfam" id="PF00646">
    <property type="entry name" value="F-box"/>
    <property type="match status" value="1"/>
</dbReference>
<evidence type="ECO:0000313" key="6">
    <source>
        <dbReference type="Proteomes" id="UP000007015"/>
    </source>
</evidence>
<dbReference type="Gene3D" id="1.20.1280.50">
    <property type="match status" value="1"/>
</dbReference>
<feature type="domain" description="KIB1-4 beta-propeller" evidence="3">
    <location>
        <begin position="115"/>
        <end position="292"/>
    </location>
</feature>
<dbReference type="InterPro" id="IPR001810">
    <property type="entry name" value="F-box_dom"/>
</dbReference>
<dbReference type="PANTHER" id="PTHR33127">
    <property type="entry name" value="TRANSMEMBRANE PROTEIN"/>
    <property type="match status" value="1"/>
</dbReference>
<feature type="domain" description="F-box" evidence="2">
    <location>
        <begin position="6"/>
        <end position="40"/>
    </location>
</feature>
<feature type="region of interest" description="Disordered" evidence="1">
    <location>
        <begin position="484"/>
        <end position="507"/>
    </location>
</feature>
<organism evidence="5 6">
    <name type="scientific">Oryza sativa subsp. indica</name>
    <name type="common">Rice</name>
    <dbReference type="NCBI Taxonomy" id="39946"/>
    <lineage>
        <taxon>Eukaryota</taxon>
        <taxon>Viridiplantae</taxon>
        <taxon>Streptophyta</taxon>
        <taxon>Embryophyta</taxon>
        <taxon>Tracheophyta</taxon>
        <taxon>Spermatophyta</taxon>
        <taxon>Magnoliopsida</taxon>
        <taxon>Liliopsida</taxon>
        <taxon>Poales</taxon>
        <taxon>Poaceae</taxon>
        <taxon>BOP clade</taxon>
        <taxon>Oryzoideae</taxon>
        <taxon>Oryzeae</taxon>
        <taxon>Oryzinae</taxon>
        <taxon>Oryza</taxon>
        <taxon>Oryza sativa</taxon>
    </lineage>
</organism>
<feature type="domain" description="O-methyltransferase dimerisation" evidence="4">
    <location>
        <begin position="341"/>
        <end position="380"/>
    </location>
</feature>
<dbReference type="GO" id="GO:0046983">
    <property type="term" value="F:protein dimerization activity"/>
    <property type="evidence" value="ECO:0007669"/>
    <property type="project" value="InterPro"/>
</dbReference>